<gene>
    <name evidence="2" type="primary">CT0928</name>
    <name evidence="2" type="ordered locus">PBPRA3490</name>
</gene>
<dbReference type="Pfam" id="PF13521">
    <property type="entry name" value="AAA_28"/>
    <property type="match status" value="1"/>
</dbReference>
<dbReference type="InterPro" id="IPR038727">
    <property type="entry name" value="NadR/Ttd14_AAA_dom"/>
</dbReference>
<dbReference type="AlphaFoldDB" id="Q6LLR7"/>
<proteinExistence type="predicted"/>
<name>Q6LLR7_PHOPR</name>
<organism evidence="2 3">
    <name type="scientific">Photobacterium profundum (strain SS9)</name>
    <dbReference type="NCBI Taxonomy" id="298386"/>
    <lineage>
        <taxon>Bacteria</taxon>
        <taxon>Pseudomonadati</taxon>
        <taxon>Pseudomonadota</taxon>
        <taxon>Gammaproteobacteria</taxon>
        <taxon>Vibrionales</taxon>
        <taxon>Vibrionaceae</taxon>
        <taxon>Photobacterium</taxon>
    </lineage>
</organism>
<evidence type="ECO:0000259" key="1">
    <source>
        <dbReference type="Pfam" id="PF13521"/>
    </source>
</evidence>
<feature type="domain" description="NadR/Ttd14 AAA" evidence="1">
    <location>
        <begin position="35"/>
        <end position="196"/>
    </location>
</feature>
<dbReference type="HOGENOM" id="CLU_114480_0_0_6"/>
<dbReference type="Proteomes" id="UP000000593">
    <property type="component" value="Chromosome 1"/>
</dbReference>
<protein>
    <submittedName>
        <fullName evidence="2">Transcriptional regulator</fullName>
    </submittedName>
</protein>
<dbReference type="EMBL" id="CR378674">
    <property type="protein sequence ID" value="CAG21761.1"/>
    <property type="molecule type" value="Genomic_DNA"/>
</dbReference>
<accession>Q6LLR7</accession>
<dbReference type="InterPro" id="IPR027417">
    <property type="entry name" value="P-loop_NTPase"/>
</dbReference>
<evidence type="ECO:0000313" key="3">
    <source>
        <dbReference type="Proteomes" id="UP000000593"/>
    </source>
</evidence>
<dbReference type="KEGG" id="ppr:PBPRA3490"/>
<dbReference type="eggNOG" id="COG3911">
    <property type="taxonomic scope" value="Bacteria"/>
</dbReference>
<evidence type="ECO:0000313" key="2">
    <source>
        <dbReference type="EMBL" id="CAG21761.1"/>
    </source>
</evidence>
<dbReference type="STRING" id="298386.PBPRA3490"/>
<reference evidence="3" key="1">
    <citation type="journal article" date="2005" name="Science">
        <title>Life at depth: Photobacterium profundum genome sequence and expression analysis.</title>
        <authorList>
            <person name="Vezzi A."/>
            <person name="Campanaro S."/>
            <person name="D'Angelo M."/>
            <person name="Simonato F."/>
            <person name="Vitulo N."/>
            <person name="Lauro F.M."/>
            <person name="Cestaro A."/>
            <person name="Malacrida G."/>
            <person name="Simionati B."/>
            <person name="Cannata N."/>
            <person name="Romualdi C."/>
            <person name="Bartlett D.H."/>
            <person name="Valle G."/>
        </authorList>
    </citation>
    <scope>NUCLEOTIDE SEQUENCE [LARGE SCALE GENOMIC DNA]</scope>
    <source>
        <strain evidence="3">ATCC BAA-1253 / SS9</strain>
    </source>
</reference>
<dbReference type="Gene3D" id="3.40.50.300">
    <property type="entry name" value="P-loop containing nucleotide triphosphate hydrolases"/>
    <property type="match status" value="1"/>
</dbReference>
<dbReference type="SUPFAM" id="SSF52540">
    <property type="entry name" value="P-loop containing nucleoside triphosphate hydrolases"/>
    <property type="match status" value="1"/>
</dbReference>
<sequence length="204" mass="22851">MIAQCKDFLLIFPCLHPFQYTAYLIDSECDNMQPIIITGGPGAGKTTLLKALSRKGYLTFPEVSRTLIQQQASLDSGVLPWTNLPAFAELCLEVMSEQRRLAKKGAMPAFVDRAIPDICAYLTVGGETVSQHYLDAAAGYASRVFFCAPHEAIYQKDDERPHSFIEAQAIHEQLIMTYEALNYEVMQVPWGSVEQRACWILARL</sequence>
<keyword evidence="3" id="KW-1185">Reference proteome</keyword>